<dbReference type="SUPFAM" id="SSF53474">
    <property type="entry name" value="alpha/beta-Hydrolases"/>
    <property type="match status" value="1"/>
</dbReference>
<dbReference type="AlphaFoldDB" id="A0A6N9TL00"/>
<dbReference type="GO" id="GO:0016020">
    <property type="term" value="C:membrane"/>
    <property type="evidence" value="ECO:0007669"/>
    <property type="project" value="TreeGrafter"/>
</dbReference>
<evidence type="ECO:0000259" key="3">
    <source>
        <dbReference type="Pfam" id="PF00561"/>
    </source>
</evidence>
<evidence type="ECO:0000256" key="2">
    <source>
        <dbReference type="ARBA" id="ARBA00022801"/>
    </source>
</evidence>
<dbReference type="Gene3D" id="3.40.50.1820">
    <property type="entry name" value="alpha/beta hydrolase"/>
    <property type="match status" value="1"/>
</dbReference>
<dbReference type="EMBL" id="JAAAWO010000016">
    <property type="protein sequence ID" value="NDW17162.1"/>
    <property type="molecule type" value="Genomic_DNA"/>
</dbReference>
<organism evidence="4 5">
    <name type="scientific">Alteromonas genovensis</name>
    <dbReference type="NCBI Taxonomy" id="471225"/>
    <lineage>
        <taxon>Bacteria</taxon>
        <taxon>Pseudomonadati</taxon>
        <taxon>Pseudomonadota</taxon>
        <taxon>Gammaproteobacteria</taxon>
        <taxon>Alteromonadales</taxon>
        <taxon>Alteromonadaceae</taxon>
        <taxon>Alteromonas/Salinimonas group</taxon>
        <taxon>Alteromonas</taxon>
    </lineage>
</organism>
<keyword evidence="5" id="KW-1185">Reference proteome</keyword>
<comment type="caution">
    <text evidence="4">The sequence shown here is derived from an EMBL/GenBank/DDBJ whole genome shotgun (WGS) entry which is preliminary data.</text>
</comment>
<dbReference type="Proteomes" id="UP000471381">
    <property type="component" value="Unassembled WGS sequence"/>
</dbReference>
<evidence type="ECO:0000256" key="1">
    <source>
        <dbReference type="ARBA" id="ARBA00008645"/>
    </source>
</evidence>
<protein>
    <submittedName>
        <fullName evidence="4">Alpha/beta fold hydrolase</fullName>
    </submittedName>
</protein>
<reference evidence="4 5" key="1">
    <citation type="submission" date="2020-01" db="EMBL/GenBank/DDBJ databases">
        <title>Genomes of bacteria type strains.</title>
        <authorList>
            <person name="Chen J."/>
            <person name="Zhu S."/>
            <person name="Yang J."/>
        </authorList>
    </citation>
    <scope>NUCLEOTIDE SEQUENCE [LARGE SCALE GENOMIC DNA]</scope>
    <source>
        <strain evidence="4 5">LMG 24078</strain>
    </source>
</reference>
<dbReference type="PRINTS" id="PR00412">
    <property type="entry name" value="EPOXHYDRLASE"/>
</dbReference>
<comment type="similarity">
    <text evidence="1">Belongs to the AB hydrolase superfamily.</text>
</comment>
<name>A0A6N9TL00_9ALTE</name>
<sequence length="279" mass="31152">MIEFEAMAGPLKLAGLDNEGSGQVVIGFHGYLDNAESLRVVAPYLSSCRYIAIDLAGHGRSSHRPVGTHYNQADYLQDLHGLIESEGWDNVILIGHSLGGILVTMYAALFPEKVKAVVSIDACGPLTESEETTQQQMRNALISRQGKSSSHRRTVNLDDAVKARCKISDMTADHARQILMRNMITEADGNTYWCSDPKLRTKSTLRLTEKQAQTLMESVTCPILFIGASRSFKNLPHVYEQRAHWFESAQYEQFVGGHHIHMENSEDVGRLICQFVEQM</sequence>
<dbReference type="InterPro" id="IPR000639">
    <property type="entry name" value="Epox_hydrolase-like"/>
</dbReference>
<dbReference type="PRINTS" id="PR00111">
    <property type="entry name" value="ABHYDROLASE"/>
</dbReference>
<gene>
    <name evidence="4" type="ORF">GTQ48_16725</name>
</gene>
<accession>A0A6N9TL00</accession>
<feature type="domain" description="AB hydrolase-1" evidence="3">
    <location>
        <begin position="24"/>
        <end position="263"/>
    </location>
</feature>
<dbReference type="PANTHER" id="PTHR43798:SF14">
    <property type="entry name" value="SERINE HYDROLASE-LIKE PROTEIN DDB_G0286239"/>
    <property type="match status" value="1"/>
</dbReference>
<dbReference type="GO" id="GO:0016787">
    <property type="term" value="F:hydrolase activity"/>
    <property type="evidence" value="ECO:0007669"/>
    <property type="project" value="UniProtKB-KW"/>
</dbReference>
<dbReference type="Pfam" id="PF00561">
    <property type="entry name" value="Abhydrolase_1"/>
    <property type="match status" value="1"/>
</dbReference>
<dbReference type="InterPro" id="IPR050266">
    <property type="entry name" value="AB_hydrolase_sf"/>
</dbReference>
<dbReference type="RefSeq" id="WP_163107683.1">
    <property type="nucleotide sequence ID" value="NZ_JAAAWO010000016.1"/>
</dbReference>
<proteinExistence type="inferred from homology"/>
<dbReference type="PANTHER" id="PTHR43798">
    <property type="entry name" value="MONOACYLGLYCEROL LIPASE"/>
    <property type="match status" value="1"/>
</dbReference>
<dbReference type="InterPro" id="IPR000073">
    <property type="entry name" value="AB_hydrolase_1"/>
</dbReference>
<keyword evidence="2 4" id="KW-0378">Hydrolase</keyword>
<evidence type="ECO:0000313" key="5">
    <source>
        <dbReference type="Proteomes" id="UP000471381"/>
    </source>
</evidence>
<evidence type="ECO:0000313" key="4">
    <source>
        <dbReference type="EMBL" id="NDW17162.1"/>
    </source>
</evidence>
<dbReference type="InterPro" id="IPR029058">
    <property type="entry name" value="AB_hydrolase_fold"/>
</dbReference>